<keyword evidence="6" id="KW-0548">Nucleotidyltransferase</keyword>
<keyword evidence="5 13" id="KW-0808">Transferase</keyword>
<dbReference type="Proteomes" id="UP000447833">
    <property type="component" value="Unassembled WGS sequence"/>
</dbReference>
<dbReference type="SUPFAM" id="SSF53448">
    <property type="entry name" value="Nucleotide-diphospho-sugar transferases"/>
    <property type="match status" value="1"/>
</dbReference>
<evidence type="ECO:0000256" key="8">
    <source>
        <dbReference type="ARBA" id="ARBA00022842"/>
    </source>
</evidence>
<evidence type="ECO:0000256" key="6">
    <source>
        <dbReference type="ARBA" id="ARBA00022695"/>
    </source>
</evidence>
<dbReference type="InterPro" id="IPR029044">
    <property type="entry name" value="Nucleotide-diphossugar_trans"/>
</dbReference>
<keyword evidence="7" id="KW-0479">Metal-binding</keyword>
<evidence type="ECO:0000256" key="5">
    <source>
        <dbReference type="ARBA" id="ARBA00022679"/>
    </source>
</evidence>
<dbReference type="Pfam" id="PF00483">
    <property type="entry name" value="NTP_transferase"/>
    <property type="match status" value="1"/>
</dbReference>
<comment type="caution">
    <text evidence="13">The sequence shown here is derived from an EMBL/GenBank/DDBJ whole genome shotgun (WGS) entry which is preliminary data.</text>
</comment>
<dbReference type="PANTHER" id="PTHR43532">
    <property type="entry name" value="GLUCOSE-1-PHOSPHATE THYMIDYLYLTRANSFERASE"/>
    <property type="match status" value="1"/>
</dbReference>
<feature type="domain" description="Nucleotidyl transferase" evidence="12">
    <location>
        <begin position="3"/>
        <end position="235"/>
    </location>
</feature>
<dbReference type="PANTHER" id="PTHR43532:SF1">
    <property type="entry name" value="GLUCOSE-1-PHOSPHATE THYMIDYLYLTRANSFERASE 1"/>
    <property type="match status" value="1"/>
</dbReference>
<evidence type="ECO:0000256" key="3">
    <source>
        <dbReference type="ARBA" id="ARBA00012461"/>
    </source>
</evidence>
<sequence length="245" mass="27409">MIGVILAGGSGTRLSPITKIVNKHFLPVGKYPMIYWALLKLKEANVENVLLIINEDDQPLYDKLIGDGRELGLNVTYKIQDEPLGIAHGVSLAKSFVGDSKFIVLLGDNLFQDSLKKAVSDFEKDQKVAHVFLKKVTNPIAYGIAEIDLKTNKISAIEEKPVNPKSDLCVTGIYLYDASVFRYMKQLVPSQRGELEITDLNNLLIKEGQLGYQMLNGWWIDAGTHESLYYANQLINGDRKESNHE</sequence>
<gene>
    <name evidence="13" type="ORF">GLW07_09385</name>
</gene>
<comment type="catalytic activity">
    <reaction evidence="11">
        <text>dTTP + alpha-D-glucose 1-phosphate + H(+) = dTDP-alpha-D-glucose + diphosphate</text>
        <dbReference type="Rhea" id="RHEA:15225"/>
        <dbReference type="ChEBI" id="CHEBI:15378"/>
        <dbReference type="ChEBI" id="CHEBI:33019"/>
        <dbReference type="ChEBI" id="CHEBI:37568"/>
        <dbReference type="ChEBI" id="CHEBI:57477"/>
        <dbReference type="ChEBI" id="CHEBI:58601"/>
        <dbReference type="EC" id="2.7.7.24"/>
    </reaction>
</comment>
<evidence type="ECO:0000259" key="12">
    <source>
        <dbReference type="Pfam" id="PF00483"/>
    </source>
</evidence>
<dbReference type="EC" id="2.7.7.24" evidence="3"/>
<comment type="similarity">
    <text evidence="2">Belongs to the glucose-1-phosphate thymidylyltransferase family.</text>
</comment>
<protein>
    <recommendedName>
        <fullName evidence="4">Glucose-1-phosphate thymidylyltransferase</fullName>
        <ecNumber evidence="3">2.7.7.24</ecNumber>
    </recommendedName>
    <alternativeName>
        <fullName evidence="10">dTDP-glucose pyrophosphorylase</fullName>
    </alternativeName>
    <alternativeName>
        <fullName evidence="9">dTDP-glucose synthase</fullName>
    </alternativeName>
</protein>
<evidence type="ECO:0000256" key="11">
    <source>
        <dbReference type="ARBA" id="ARBA00049336"/>
    </source>
</evidence>
<keyword evidence="8" id="KW-0460">Magnesium</keyword>
<evidence type="ECO:0000256" key="2">
    <source>
        <dbReference type="ARBA" id="ARBA00010480"/>
    </source>
</evidence>
<name>A0A845EYH2_9BACL</name>
<dbReference type="Gene3D" id="3.90.550.10">
    <property type="entry name" value="Spore Coat Polysaccharide Biosynthesis Protein SpsA, Chain A"/>
    <property type="match status" value="1"/>
</dbReference>
<dbReference type="InterPro" id="IPR005835">
    <property type="entry name" value="NTP_transferase_dom"/>
</dbReference>
<dbReference type="EMBL" id="WMEY01000003">
    <property type="protein sequence ID" value="MYL63564.1"/>
    <property type="molecule type" value="Genomic_DNA"/>
</dbReference>
<evidence type="ECO:0000313" key="14">
    <source>
        <dbReference type="Proteomes" id="UP000447833"/>
    </source>
</evidence>
<proteinExistence type="inferred from homology"/>
<evidence type="ECO:0000256" key="9">
    <source>
        <dbReference type="ARBA" id="ARBA00032492"/>
    </source>
</evidence>
<organism evidence="13 14">
    <name type="scientific">Guptibacillus hwajinpoensis</name>
    <dbReference type="NCBI Taxonomy" id="208199"/>
    <lineage>
        <taxon>Bacteria</taxon>
        <taxon>Bacillati</taxon>
        <taxon>Bacillota</taxon>
        <taxon>Bacilli</taxon>
        <taxon>Bacillales</taxon>
        <taxon>Guptibacillaceae</taxon>
        <taxon>Guptibacillus</taxon>
    </lineage>
</organism>
<evidence type="ECO:0000256" key="7">
    <source>
        <dbReference type="ARBA" id="ARBA00022723"/>
    </source>
</evidence>
<evidence type="ECO:0000313" key="13">
    <source>
        <dbReference type="EMBL" id="MYL63564.1"/>
    </source>
</evidence>
<evidence type="ECO:0000256" key="4">
    <source>
        <dbReference type="ARBA" id="ARBA00017654"/>
    </source>
</evidence>
<comment type="cofactor">
    <cofactor evidence="1">
        <name>Mg(2+)</name>
        <dbReference type="ChEBI" id="CHEBI:18420"/>
    </cofactor>
</comment>
<accession>A0A845EYH2</accession>
<evidence type="ECO:0000256" key="1">
    <source>
        <dbReference type="ARBA" id="ARBA00001946"/>
    </source>
</evidence>
<dbReference type="InterPro" id="IPR005907">
    <property type="entry name" value="G1P_thy_trans_s"/>
</dbReference>
<dbReference type="RefSeq" id="WP_160919707.1">
    <property type="nucleotide sequence ID" value="NZ_WMEY01000003.1"/>
</dbReference>
<dbReference type="GO" id="GO:0008879">
    <property type="term" value="F:glucose-1-phosphate thymidylyltransferase activity"/>
    <property type="evidence" value="ECO:0007669"/>
    <property type="project" value="UniProtKB-EC"/>
</dbReference>
<evidence type="ECO:0000256" key="10">
    <source>
        <dbReference type="ARBA" id="ARBA00032598"/>
    </source>
</evidence>
<dbReference type="AlphaFoldDB" id="A0A845EYH2"/>
<reference evidence="13 14" key="1">
    <citation type="submission" date="2019-11" db="EMBL/GenBank/DDBJ databases">
        <title>Genome sequences of 17 halophilic strains isolated from different environments.</title>
        <authorList>
            <person name="Furrow R.E."/>
        </authorList>
    </citation>
    <scope>NUCLEOTIDE SEQUENCE [LARGE SCALE GENOMIC DNA]</scope>
    <source>
        <strain evidence="13 14">22506_14_FS</strain>
    </source>
</reference>
<dbReference type="GO" id="GO:0046872">
    <property type="term" value="F:metal ion binding"/>
    <property type="evidence" value="ECO:0007669"/>
    <property type="project" value="UniProtKB-KW"/>
</dbReference>